<dbReference type="EMBL" id="CP028884">
    <property type="protein sequence ID" value="AYE36570.1"/>
    <property type="molecule type" value="Genomic_DNA"/>
</dbReference>
<name>A0A386PP31_9SPIR</name>
<dbReference type="Proteomes" id="UP000275571">
    <property type="component" value="Chromosome"/>
</dbReference>
<evidence type="ECO:0000313" key="2">
    <source>
        <dbReference type="Proteomes" id="UP000275571"/>
    </source>
</evidence>
<protein>
    <submittedName>
        <fullName evidence="1">Uncharacterized protein</fullName>
    </submittedName>
</protein>
<keyword evidence="2" id="KW-1185">Reference proteome</keyword>
<dbReference type="OrthoDB" id="350914at2"/>
<gene>
    <name evidence="1" type="ORF">DB313_03780</name>
</gene>
<sequence length="477" mass="54542">MKSKILLFLLIIVSYSYAQEKQMLTEISPLSISSKSGKGSVYLKVNKSSNYILTFDSSLKSDFVYMIYDVVKKKYMTDKVRKRDVKIKLDKDVLYAVIYITSENVSINFSLTDLDLSIISDASLKAKPSNIKTQDKTFLLRELPSFRLDLKLKKYILRTYKSNIYVAYQMEASDNIKVSAFIENIGWFDIASAVNENITGVACFDFAINSKGELYVAFTTKETDNFSGELIVKKFNSRKWIDVSPKFRDSIGFLVNISIDKRDNLYLAYLRKIGKEYKINFVTNKGYGNIWGSTGGSYVSKGNANVDTSNIGIISEPFLGIFYNYQIDEYIKSEFIIDKGKTWANTNTQSANMANSIKILSNTKSNQVVLSYVTKGRPIISVSTLKCDKWHNISPNIKIDGIRSDIIDYRNNLFLAYEDGNNIRVIYFDDNNWYFLNESEIFQKSALNPKVEQYGGEGFILSYLSLDFKSLYFKLIT</sequence>
<organism evidence="1 2">
    <name type="scientific">Borrelia turcica IST7</name>
    <dbReference type="NCBI Taxonomy" id="1104446"/>
    <lineage>
        <taxon>Bacteria</taxon>
        <taxon>Pseudomonadati</taxon>
        <taxon>Spirochaetota</taxon>
        <taxon>Spirochaetia</taxon>
        <taxon>Spirochaetales</taxon>
        <taxon>Borreliaceae</taxon>
        <taxon>Borrelia</taxon>
    </lineage>
</organism>
<dbReference type="RefSeq" id="WP_120104490.1">
    <property type="nucleotide sequence ID" value="NZ_CP028884.1"/>
</dbReference>
<proteinExistence type="predicted"/>
<accession>A0A386PP31</accession>
<dbReference type="AlphaFoldDB" id="A0A386PP31"/>
<dbReference type="KEGG" id="btur:DB313_03780"/>
<evidence type="ECO:0000313" key="1">
    <source>
        <dbReference type="EMBL" id="AYE36570.1"/>
    </source>
</evidence>
<reference evidence="1 2" key="1">
    <citation type="journal article" date="2018" name="Infect. Genet. Evol.">
        <title>Genome-wide analysis of Borrelia turcica and 'Candidatus Borrelia tachyglossi' shows relapsing fever-like genomes with unique genomic links to Lyme disease Borrelia.</title>
        <authorList>
            <person name="Gofton A.W."/>
            <person name="Margos G."/>
            <person name="Fingerle V."/>
            <person name="Hepner S."/>
            <person name="Loh S.M."/>
            <person name="Ryan U."/>
            <person name="Irwin P."/>
            <person name="Oskam C.L."/>
        </authorList>
    </citation>
    <scope>NUCLEOTIDE SEQUENCE [LARGE SCALE GENOMIC DNA]</scope>
    <source>
        <strain evidence="1 2">IST7</strain>
    </source>
</reference>